<dbReference type="PRINTS" id="PR00344">
    <property type="entry name" value="BCTRLSENSOR"/>
</dbReference>
<keyword evidence="6 14" id="KW-0812">Transmembrane</keyword>
<dbReference type="Pfam" id="PF00512">
    <property type="entry name" value="HisKA"/>
    <property type="match status" value="1"/>
</dbReference>
<dbReference type="Gene3D" id="3.30.565.10">
    <property type="entry name" value="Histidine kinase-like ATPase, C-terminal domain"/>
    <property type="match status" value="1"/>
</dbReference>
<evidence type="ECO:0000256" key="10">
    <source>
        <dbReference type="ARBA" id="ARBA00022989"/>
    </source>
</evidence>
<dbReference type="OrthoDB" id="152194at2"/>
<accession>A0A4P6JUI9</accession>
<dbReference type="EC" id="2.7.13.3" evidence="3"/>
<feature type="transmembrane region" description="Helical" evidence="14">
    <location>
        <begin position="51"/>
        <end position="70"/>
    </location>
</feature>
<proteinExistence type="predicted"/>
<evidence type="ECO:0000256" key="12">
    <source>
        <dbReference type="ARBA" id="ARBA00023136"/>
    </source>
</evidence>
<keyword evidence="13" id="KW-0175">Coiled coil</keyword>
<dbReference type="InterPro" id="IPR025201">
    <property type="entry name" value="KdpD_TM"/>
</dbReference>
<evidence type="ECO:0000256" key="6">
    <source>
        <dbReference type="ARBA" id="ARBA00022692"/>
    </source>
</evidence>
<feature type="transmembrane region" description="Helical" evidence="14">
    <location>
        <begin position="128"/>
        <end position="147"/>
    </location>
</feature>
<gene>
    <name evidence="16" type="ORF">EPA93_24735</name>
</gene>
<dbReference type="SMART" id="SM00387">
    <property type="entry name" value="HATPase_c"/>
    <property type="match status" value="1"/>
</dbReference>
<dbReference type="PROSITE" id="PS50109">
    <property type="entry name" value="HIS_KIN"/>
    <property type="match status" value="1"/>
</dbReference>
<dbReference type="GO" id="GO:0016020">
    <property type="term" value="C:membrane"/>
    <property type="evidence" value="ECO:0007669"/>
    <property type="project" value="UniProtKB-SubCell"/>
</dbReference>
<evidence type="ECO:0000259" key="15">
    <source>
        <dbReference type="PROSITE" id="PS50109"/>
    </source>
</evidence>
<evidence type="ECO:0000256" key="1">
    <source>
        <dbReference type="ARBA" id="ARBA00000085"/>
    </source>
</evidence>
<dbReference type="FunFam" id="3.30.565.10:FF:000006">
    <property type="entry name" value="Sensor histidine kinase WalK"/>
    <property type="match status" value="1"/>
</dbReference>
<dbReference type="PANTHER" id="PTHR43547">
    <property type="entry name" value="TWO-COMPONENT HISTIDINE KINASE"/>
    <property type="match status" value="1"/>
</dbReference>
<evidence type="ECO:0000313" key="17">
    <source>
        <dbReference type="Proteomes" id="UP000290365"/>
    </source>
</evidence>
<evidence type="ECO:0000256" key="7">
    <source>
        <dbReference type="ARBA" id="ARBA00022741"/>
    </source>
</evidence>
<feature type="transmembrane region" description="Helical" evidence="14">
    <location>
        <begin position="102"/>
        <end position="122"/>
    </location>
</feature>
<keyword evidence="5" id="KW-0808">Transferase</keyword>
<evidence type="ECO:0000256" key="14">
    <source>
        <dbReference type="SAM" id="Phobius"/>
    </source>
</evidence>
<dbReference type="Gene3D" id="1.20.120.620">
    <property type="entry name" value="Backbone structure of the membrane domain of e. Coli histidine kinase receptor kdpd"/>
    <property type="match status" value="1"/>
</dbReference>
<comment type="subcellular location">
    <subcellularLocation>
        <location evidence="2">Membrane</location>
        <topology evidence="2">Multi-pass membrane protein</topology>
    </subcellularLocation>
</comment>
<reference evidence="16 17" key="1">
    <citation type="submission" date="2019-01" db="EMBL/GenBank/DDBJ databases">
        <title>Ktedonosporobacter rubrisoli SCAWS-G2.</title>
        <authorList>
            <person name="Huang Y."/>
            <person name="Yan B."/>
        </authorList>
    </citation>
    <scope>NUCLEOTIDE SEQUENCE [LARGE SCALE GENOMIC DNA]</scope>
    <source>
        <strain evidence="16 17">SCAWS-G2</strain>
    </source>
</reference>
<keyword evidence="10 14" id="KW-1133">Transmembrane helix</keyword>
<dbReference type="InterPro" id="IPR038318">
    <property type="entry name" value="KdpD_sf"/>
</dbReference>
<protein>
    <recommendedName>
        <fullName evidence="3">histidine kinase</fullName>
        <ecNumber evidence="3">2.7.13.3</ecNumber>
    </recommendedName>
</protein>
<dbReference type="InterPro" id="IPR036097">
    <property type="entry name" value="HisK_dim/P_sf"/>
</dbReference>
<dbReference type="SMART" id="SM00388">
    <property type="entry name" value="HisKA"/>
    <property type="match status" value="1"/>
</dbReference>
<dbReference type="InterPro" id="IPR004358">
    <property type="entry name" value="Sig_transdc_His_kin-like_C"/>
</dbReference>
<evidence type="ECO:0000256" key="8">
    <source>
        <dbReference type="ARBA" id="ARBA00022777"/>
    </source>
</evidence>
<evidence type="ECO:0000256" key="3">
    <source>
        <dbReference type="ARBA" id="ARBA00012438"/>
    </source>
</evidence>
<feature type="domain" description="Histidine kinase" evidence="15">
    <location>
        <begin position="192"/>
        <end position="412"/>
    </location>
</feature>
<dbReference type="SUPFAM" id="SSF47384">
    <property type="entry name" value="Homodimeric domain of signal transducing histidine kinase"/>
    <property type="match status" value="1"/>
</dbReference>
<keyword evidence="11" id="KW-0902">Two-component regulatory system</keyword>
<dbReference type="Pfam" id="PF02518">
    <property type="entry name" value="HATPase_c"/>
    <property type="match status" value="1"/>
</dbReference>
<dbReference type="InterPro" id="IPR005467">
    <property type="entry name" value="His_kinase_dom"/>
</dbReference>
<dbReference type="EMBL" id="CP035758">
    <property type="protein sequence ID" value="QBD79015.1"/>
    <property type="molecule type" value="Genomic_DNA"/>
</dbReference>
<feature type="transmembrane region" description="Helical" evidence="14">
    <location>
        <begin position="76"/>
        <end position="95"/>
    </location>
</feature>
<evidence type="ECO:0000256" key="9">
    <source>
        <dbReference type="ARBA" id="ARBA00022840"/>
    </source>
</evidence>
<dbReference type="CDD" id="cd00082">
    <property type="entry name" value="HisKA"/>
    <property type="match status" value="1"/>
</dbReference>
<dbReference type="Gene3D" id="1.10.287.130">
    <property type="match status" value="1"/>
</dbReference>
<evidence type="ECO:0000256" key="5">
    <source>
        <dbReference type="ARBA" id="ARBA00022679"/>
    </source>
</evidence>
<name>A0A4P6JUI9_KTERU</name>
<dbReference type="GO" id="GO:0005524">
    <property type="term" value="F:ATP binding"/>
    <property type="evidence" value="ECO:0007669"/>
    <property type="project" value="UniProtKB-KW"/>
</dbReference>
<keyword evidence="12 14" id="KW-0472">Membrane</keyword>
<dbReference type="InterPro" id="IPR036890">
    <property type="entry name" value="HATPase_C_sf"/>
</dbReference>
<dbReference type="Pfam" id="PF13493">
    <property type="entry name" value="DUF4118"/>
    <property type="match status" value="1"/>
</dbReference>
<dbReference type="KEGG" id="kbs:EPA93_24735"/>
<dbReference type="FunFam" id="1.10.287.130:FF:000001">
    <property type="entry name" value="Two-component sensor histidine kinase"/>
    <property type="match status" value="1"/>
</dbReference>
<dbReference type="Proteomes" id="UP000290365">
    <property type="component" value="Chromosome"/>
</dbReference>
<keyword evidence="9" id="KW-0067">ATP-binding</keyword>
<evidence type="ECO:0000313" key="16">
    <source>
        <dbReference type="EMBL" id="QBD79015.1"/>
    </source>
</evidence>
<keyword evidence="8 16" id="KW-0418">Kinase</keyword>
<evidence type="ECO:0000256" key="13">
    <source>
        <dbReference type="SAM" id="Coils"/>
    </source>
</evidence>
<comment type="catalytic activity">
    <reaction evidence="1">
        <text>ATP + protein L-histidine = ADP + protein N-phospho-L-histidine.</text>
        <dbReference type="EC" id="2.7.13.3"/>
    </reaction>
</comment>
<dbReference type="PANTHER" id="PTHR43547:SF2">
    <property type="entry name" value="HYBRID SIGNAL TRANSDUCTION HISTIDINE KINASE C"/>
    <property type="match status" value="1"/>
</dbReference>
<feature type="coiled-coil region" evidence="13">
    <location>
        <begin position="151"/>
        <end position="185"/>
    </location>
</feature>
<keyword evidence="17" id="KW-1185">Reference proteome</keyword>
<dbReference type="SUPFAM" id="SSF55874">
    <property type="entry name" value="ATPase domain of HSP90 chaperone/DNA topoisomerase II/histidine kinase"/>
    <property type="match status" value="1"/>
</dbReference>
<dbReference type="CDD" id="cd00075">
    <property type="entry name" value="HATPase"/>
    <property type="match status" value="1"/>
</dbReference>
<dbReference type="InterPro" id="IPR003594">
    <property type="entry name" value="HATPase_dom"/>
</dbReference>
<evidence type="ECO:0000256" key="4">
    <source>
        <dbReference type="ARBA" id="ARBA00022553"/>
    </source>
</evidence>
<sequence>MWRAGMEMRATRTNAYTDRREPRLKRMSFEQRAELRKRYFADVPLWRRAPIGYIAAFPLIGLTVLGTLFVQRFLAGHFYFAGSLCILAVLFIALLWGGGPSLVAVILSTFVLDYFVLPSAGYTDFTNWQGFVQLIPFVISGLTIAIITSQRERARLNALAAEQELQSYADELEVINQKLEDADQMKDRFLSIASHELKTPITTIRGQAQLALRRISKQKESSSQMDGLRTTLEKIDDQTTRLTSLVNELLDVSRMRAGKTELHKKPCDLREICREVVDDQQLLTGRTIVLEAAPSSVELQIDKDRFSQVLVNLISNAVKYSPEESPVEICVGSNGCHVIVEVQDHGRGIAKDQQELIFDTFYRTPDAQASSKQGLGLGLAISKDIVERHGGRIWCESEPEQGSKFTIELPVH</sequence>
<evidence type="ECO:0000256" key="2">
    <source>
        <dbReference type="ARBA" id="ARBA00004141"/>
    </source>
</evidence>
<dbReference type="GO" id="GO:0000155">
    <property type="term" value="F:phosphorelay sensor kinase activity"/>
    <property type="evidence" value="ECO:0007669"/>
    <property type="project" value="InterPro"/>
</dbReference>
<dbReference type="AlphaFoldDB" id="A0A4P6JUI9"/>
<dbReference type="InterPro" id="IPR003661">
    <property type="entry name" value="HisK_dim/P_dom"/>
</dbReference>
<evidence type="ECO:0000256" key="11">
    <source>
        <dbReference type="ARBA" id="ARBA00023012"/>
    </source>
</evidence>
<keyword evidence="4" id="KW-0597">Phosphoprotein</keyword>
<keyword evidence="7" id="KW-0547">Nucleotide-binding</keyword>
<organism evidence="16 17">
    <name type="scientific">Ktedonosporobacter rubrisoli</name>
    <dbReference type="NCBI Taxonomy" id="2509675"/>
    <lineage>
        <taxon>Bacteria</taxon>
        <taxon>Bacillati</taxon>
        <taxon>Chloroflexota</taxon>
        <taxon>Ktedonobacteria</taxon>
        <taxon>Ktedonobacterales</taxon>
        <taxon>Ktedonosporobacteraceae</taxon>
        <taxon>Ktedonosporobacter</taxon>
    </lineage>
</organism>